<proteinExistence type="predicted"/>
<evidence type="ECO:0000313" key="2">
    <source>
        <dbReference type="Proteomes" id="UP000823388"/>
    </source>
</evidence>
<evidence type="ECO:0000313" key="1">
    <source>
        <dbReference type="EMBL" id="KAG2566802.1"/>
    </source>
</evidence>
<organism evidence="1 2">
    <name type="scientific">Panicum virgatum</name>
    <name type="common">Blackwell switchgrass</name>
    <dbReference type="NCBI Taxonomy" id="38727"/>
    <lineage>
        <taxon>Eukaryota</taxon>
        <taxon>Viridiplantae</taxon>
        <taxon>Streptophyta</taxon>
        <taxon>Embryophyta</taxon>
        <taxon>Tracheophyta</taxon>
        <taxon>Spermatophyta</taxon>
        <taxon>Magnoliopsida</taxon>
        <taxon>Liliopsida</taxon>
        <taxon>Poales</taxon>
        <taxon>Poaceae</taxon>
        <taxon>PACMAD clade</taxon>
        <taxon>Panicoideae</taxon>
        <taxon>Panicodae</taxon>
        <taxon>Paniceae</taxon>
        <taxon>Panicinae</taxon>
        <taxon>Panicum</taxon>
        <taxon>Panicum sect. Hiantes</taxon>
    </lineage>
</organism>
<reference evidence="1" key="1">
    <citation type="submission" date="2020-05" db="EMBL/GenBank/DDBJ databases">
        <title>WGS assembly of Panicum virgatum.</title>
        <authorList>
            <person name="Lovell J.T."/>
            <person name="Jenkins J."/>
            <person name="Shu S."/>
            <person name="Juenger T.E."/>
            <person name="Schmutz J."/>
        </authorList>
    </citation>
    <scope>NUCLEOTIDE SEQUENCE</scope>
    <source>
        <strain evidence="1">AP13</strain>
    </source>
</reference>
<dbReference type="Proteomes" id="UP000823388">
    <property type="component" value="Chromosome 7N"/>
</dbReference>
<accession>A0A8T0Q2E1</accession>
<protein>
    <submittedName>
        <fullName evidence="1">Uncharacterized protein</fullName>
    </submittedName>
</protein>
<dbReference type="EMBL" id="CM029050">
    <property type="protein sequence ID" value="KAG2566802.1"/>
    <property type="molecule type" value="Genomic_DNA"/>
</dbReference>
<keyword evidence="2" id="KW-1185">Reference proteome</keyword>
<sequence>MAIPTILVVEADTVLNVWFSAWQWCRVWYPTALLRWRRRDHSGIRSFGLSSTCFHLLRPPLATVGPWGWELFRYEVVQEFKAALWMEGTVIWFHFLPSSGGTGRSRLKQAPGRWSFQVCFPFVMGFFARKFLYLTLIQ</sequence>
<name>A0A8T0Q2E1_PANVG</name>
<dbReference type="AlphaFoldDB" id="A0A8T0Q2E1"/>
<comment type="caution">
    <text evidence="1">The sequence shown here is derived from an EMBL/GenBank/DDBJ whole genome shotgun (WGS) entry which is preliminary data.</text>
</comment>
<gene>
    <name evidence="1" type="ORF">PVAP13_7NG242817</name>
</gene>